<feature type="domain" description="EGF-like" evidence="15">
    <location>
        <begin position="836"/>
        <end position="872"/>
    </location>
</feature>
<evidence type="ECO:0000256" key="12">
    <source>
        <dbReference type="SAM" id="MobiDB-lite"/>
    </source>
</evidence>
<keyword evidence="9" id="KW-0325">Glycoprotein</keyword>
<dbReference type="GO" id="GO:0016477">
    <property type="term" value="P:cell migration"/>
    <property type="evidence" value="ECO:0007669"/>
    <property type="project" value="TreeGrafter"/>
</dbReference>
<keyword evidence="6 13" id="KW-1133">Transmembrane helix</keyword>
<evidence type="ECO:0000313" key="17">
    <source>
        <dbReference type="EMBL" id="PAA85367.1"/>
    </source>
</evidence>
<evidence type="ECO:0000256" key="1">
    <source>
        <dbReference type="ARBA" id="ARBA00004370"/>
    </source>
</evidence>
<dbReference type="PROSITE" id="PS01186">
    <property type="entry name" value="EGF_2"/>
    <property type="match status" value="3"/>
</dbReference>
<evidence type="ECO:0000256" key="10">
    <source>
        <dbReference type="PROSITE-ProRule" id="PRU00043"/>
    </source>
</evidence>
<dbReference type="PANTHER" id="PTHR24027">
    <property type="entry name" value="CADHERIN-23"/>
    <property type="match status" value="1"/>
</dbReference>
<dbReference type="PROSITE" id="PS00022">
    <property type="entry name" value="EGF_1"/>
    <property type="match status" value="4"/>
</dbReference>
<dbReference type="GO" id="GO:0005509">
    <property type="term" value="F:calcium ion binding"/>
    <property type="evidence" value="ECO:0007669"/>
    <property type="project" value="UniProtKB-UniRule"/>
</dbReference>
<keyword evidence="2 13" id="KW-0812">Transmembrane</keyword>
<dbReference type="PROSITE" id="PS50026">
    <property type="entry name" value="EGF_3"/>
    <property type="match status" value="4"/>
</dbReference>
<feature type="disulfide bond" evidence="11">
    <location>
        <begin position="862"/>
        <end position="871"/>
    </location>
</feature>
<dbReference type="PROSITE" id="PS00232">
    <property type="entry name" value="CADHERIN_1"/>
    <property type="match status" value="1"/>
</dbReference>
<dbReference type="Pfam" id="PF00028">
    <property type="entry name" value="Cadherin"/>
    <property type="match status" value="2"/>
</dbReference>
<evidence type="ECO:0000313" key="18">
    <source>
        <dbReference type="Proteomes" id="UP000215902"/>
    </source>
</evidence>
<dbReference type="GO" id="GO:0016342">
    <property type="term" value="C:catenin complex"/>
    <property type="evidence" value="ECO:0007669"/>
    <property type="project" value="TreeGrafter"/>
</dbReference>
<feature type="transmembrane region" description="Helical" evidence="13">
    <location>
        <begin position="983"/>
        <end position="1004"/>
    </location>
</feature>
<comment type="caution">
    <text evidence="11">Lacks conserved residue(s) required for the propagation of feature annotation.</text>
</comment>
<feature type="compositionally biased region" description="Acidic residues" evidence="12">
    <location>
        <begin position="1365"/>
        <end position="1374"/>
    </location>
</feature>
<dbReference type="PANTHER" id="PTHR24027:SF438">
    <property type="entry name" value="CADHERIN 23"/>
    <property type="match status" value="1"/>
</dbReference>
<dbReference type="SUPFAM" id="SSF57196">
    <property type="entry name" value="EGF/Laminin"/>
    <property type="match status" value="3"/>
</dbReference>
<dbReference type="InterPro" id="IPR020894">
    <property type="entry name" value="Cadherin_CS"/>
</dbReference>
<feature type="domain" description="EGF-like" evidence="15">
    <location>
        <begin position="873"/>
        <end position="912"/>
    </location>
</feature>
<feature type="region of interest" description="Disordered" evidence="12">
    <location>
        <begin position="1365"/>
        <end position="1489"/>
    </location>
</feature>
<feature type="domain" description="EGF-like" evidence="15">
    <location>
        <begin position="914"/>
        <end position="961"/>
    </location>
</feature>
<feature type="domain" description="Cadherin" evidence="16">
    <location>
        <begin position="52"/>
        <end position="157"/>
    </location>
</feature>
<dbReference type="PROSITE" id="PS50268">
    <property type="entry name" value="CADHERIN_2"/>
    <property type="match status" value="2"/>
</dbReference>
<comment type="caution">
    <text evidence="17">The sequence shown here is derived from an EMBL/GenBank/DDBJ whole genome shotgun (WGS) entry which is preliminary data.</text>
</comment>
<gene>
    <name evidence="17" type="ORF">BOX15_Mlig029076g1</name>
</gene>
<dbReference type="GO" id="GO:0007156">
    <property type="term" value="P:homophilic cell adhesion via plasma membrane adhesion molecules"/>
    <property type="evidence" value="ECO:0007669"/>
    <property type="project" value="InterPro"/>
</dbReference>
<feature type="domain" description="Cadherin" evidence="16">
    <location>
        <begin position="1"/>
        <end position="51"/>
    </location>
</feature>
<keyword evidence="8 11" id="KW-1015">Disulfide bond</keyword>
<keyword evidence="4" id="KW-0677">Repeat</keyword>
<evidence type="ECO:0000256" key="3">
    <source>
        <dbReference type="ARBA" id="ARBA00022729"/>
    </source>
</evidence>
<feature type="non-terminal residue" evidence="17">
    <location>
        <position position="1"/>
    </location>
</feature>
<dbReference type="InterPro" id="IPR000742">
    <property type="entry name" value="EGF"/>
</dbReference>
<dbReference type="FunFam" id="2.10.25.10:FF:000472">
    <property type="entry name" value="Uncharacterized protein, isoform A"/>
    <property type="match status" value="1"/>
</dbReference>
<name>A0A267GIW8_9PLAT</name>
<evidence type="ECO:0000256" key="7">
    <source>
        <dbReference type="ARBA" id="ARBA00023136"/>
    </source>
</evidence>
<feature type="compositionally biased region" description="Low complexity" evidence="12">
    <location>
        <begin position="1275"/>
        <end position="1289"/>
    </location>
</feature>
<feature type="region of interest" description="Disordered" evidence="12">
    <location>
        <begin position="1259"/>
        <end position="1289"/>
    </location>
</feature>
<dbReference type="SMART" id="SM00112">
    <property type="entry name" value="CA"/>
    <property type="match status" value="2"/>
</dbReference>
<dbReference type="PRINTS" id="PR00205">
    <property type="entry name" value="CADHERIN"/>
</dbReference>
<feature type="compositionally biased region" description="Gly residues" evidence="12">
    <location>
        <begin position="1399"/>
        <end position="1413"/>
    </location>
</feature>
<feature type="compositionally biased region" description="Low complexity" evidence="12">
    <location>
        <begin position="764"/>
        <end position="773"/>
    </location>
</feature>
<dbReference type="InterPro" id="IPR001791">
    <property type="entry name" value="Laminin_G"/>
</dbReference>
<dbReference type="CDD" id="cd11304">
    <property type="entry name" value="Cadherin_repeat"/>
    <property type="match status" value="2"/>
</dbReference>
<dbReference type="InterPro" id="IPR015919">
    <property type="entry name" value="Cadherin-like_sf"/>
</dbReference>
<dbReference type="STRING" id="282301.A0A267GIW8"/>
<feature type="disulfide bond" evidence="11">
    <location>
        <begin position="824"/>
        <end position="833"/>
    </location>
</feature>
<feature type="compositionally biased region" description="Basic residues" evidence="12">
    <location>
        <begin position="1157"/>
        <end position="1166"/>
    </location>
</feature>
<feature type="region of interest" description="Disordered" evidence="12">
    <location>
        <begin position="1202"/>
        <end position="1236"/>
    </location>
</feature>
<dbReference type="SUPFAM" id="SSF49899">
    <property type="entry name" value="Concanavalin A-like lectins/glucanases"/>
    <property type="match status" value="1"/>
</dbReference>
<keyword evidence="5 10" id="KW-0106">Calcium</keyword>
<keyword evidence="18" id="KW-1185">Reference proteome</keyword>
<keyword evidence="3" id="KW-0732">Signal</keyword>
<dbReference type="GO" id="GO:0045296">
    <property type="term" value="F:cadherin binding"/>
    <property type="evidence" value="ECO:0007669"/>
    <property type="project" value="TreeGrafter"/>
</dbReference>
<dbReference type="Pfam" id="PF00008">
    <property type="entry name" value="EGF"/>
    <property type="match status" value="2"/>
</dbReference>
<reference evidence="17 18" key="1">
    <citation type="submission" date="2017-06" db="EMBL/GenBank/DDBJ databases">
        <title>A platform for efficient transgenesis in Macrostomum lignano, a flatworm model organism for stem cell research.</title>
        <authorList>
            <person name="Berezikov E."/>
        </authorList>
    </citation>
    <scope>NUCLEOTIDE SEQUENCE [LARGE SCALE GENOMIC DNA]</scope>
    <source>
        <strain evidence="17">DV1</strain>
        <tissue evidence="17">Whole organism</tissue>
    </source>
</reference>
<evidence type="ECO:0000259" key="15">
    <source>
        <dbReference type="PROSITE" id="PS50026"/>
    </source>
</evidence>
<organism evidence="17 18">
    <name type="scientific">Macrostomum lignano</name>
    <dbReference type="NCBI Taxonomy" id="282301"/>
    <lineage>
        <taxon>Eukaryota</taxon>
        <taxon>Metazoa</taxon>
        <taxon>Spiralia</taxon>
        <taxon>Lophotrochozoa</taxon>
        <taxon>Platyhelminthes</taxon>
        <taxon>Rhabditophora</taxon>
        <taxon>Macrostomorpha</taxon>
        <taxon>Macrostomida</taxon>
        <taxon>Macrostomidae</taxon>
        <taxon>Macrostomum</taxon>
    </lineage>
</organism>
<evidence type="ECO:0000256" key="11">
    <source>
        <dbReference type="PROSITE-ProRule" id="PRU00076"/>
    </source>
</evidence>
<dbReference type="InterPro" id="IPR002126">
    <property type="entry name" value="Cadherin-like_dom"/>
</dbReference>
<accession>A0A267GIW8</accession>
<dbReference type="GO" id="GO:0008013">
    <property type="term" value="F:beta-catenin binding"/>
    <property type="evidence" value="ECO:0007669"/>
    <property type="project" value="TreeGrafter"/>
</dbReference>
<comment type="subcellular location">
    <subcellularLocation>
        <location evidence="1">Membrane</location>
    </subcellularLocation>
</comment>
<feature type="compositionally biased region" description="Gly residues" evidence="12">
    <location>
        <begin position="1421"/>
        <end position="1435"/>
    </location>
</feature>
<dbReference type="SUPFAM" id="SSF49313">
    <property type="entry name" value="Cadherin-like"/>
    <property type="match status" value="2"/>
</dbReference>
<evidence type="ECO:0000259" key="16">
    <source>
        <dbReference type="PROSITE" id="PS50268"/>
    </source>
</evidence>
<evidence type="ECO:0000259" key="14">
    <source>
        <dbReference type="PROSITE" id="PS50025"/>
    </source>
</evidence>
<dbReference type="SMART" id="SM00181">
    <property type="entry name" value="EGF"/>
    <property type="match status" value="5"/>
</dbReference>
<dbReference type="PROSITE" id="PS00010">
    <property type="entry name" value="ASX_HYDROXYL"/>
    <property type="match status" value="2"/>
</dbReference>
<proteinExistence type="predicted"/>
<evidence type="ECO:0000256" key="8">
    <source>
        <dbReference type="ARBA" id="ARBA00023157"/>
    </source>
</evidence>
<dbReference type="InterPro" id="IPR039808">
    <property type="entry name" value="Cadherin"/>
</dbReference>
<keyword evidence="7 13" id="KW-0472">Membrane</keyword>
<dbReference type="OrthoDB" id="6252479at2759"/>
<feature type="compositionally biased region" description="Low complexity" evidence="12">
    <location>
        <begin position="1208"/>
        <end position="1217"/>
    </location>
</feature>
<protein>
    <submittedName>
        <fullName evidence="17">Uncharacterized protein</fullName>
    </submittedName>
</protein>
<evidence type="ECO:0000256" key="6">
    <source>
        <dbReference type="ARBA" id="ARBA00022989"/>
    </source>
</evidence>
<feature type="disulfide bond" evidence="11">
    <location>
        <begin position="951"/>
        <end position="960"/>
    </location>
</feature>
<dbReference type="Gene3D" id="2.60.40.60">
    <property type="entry name" value="Cadherins"/>
    <property type="match status" value="2"/>
</dbReference>
<dbReference type="Gene3D" id="2.10.25.10">
    <property type="entry name" value="Laminin"/>
    <property type="match status" value="5"/>
</dbReference>
<feature type="domain" description="Laminin G" evidence="14">
    <location>
        <begin position="593"/>
        <end position="793"/>
    </location>
</feature>
<dbReference type="SMART" id="SM00179">
    <property type="entry name" value="EGF_CA"/>
    <property type="match status" value="4"/>
</dbReference>
<feature type="domain" description="EGF-like" evidence="15">
    <location>
        <begin position="798"/>
        <end position="834"/>
    </location>
</feature>
<keyword evidence="11" id="KW-0245">EGF-like domain</keyword>
<evidence type="ECO:0000256" key="9">
    <source>
        <dbReference type="ARBA" id="ARBA00023180"/>
    </source>
</evidence>
<dbReference type="InterPro" id="IPR013320">
    <property type="entry name" value="ConA-like_dom_sf"/>
</dbReference>
<evidence type="ECO:0000256" key="5">
    <source>
        <dbReference type="ARBA" id="ARBA00022837"/>
    </source>
</evidence>
<feature type="region of interest" description="Disordered" evidence="12">
    <location>
        <begin position="1143"/>
        <end position="1170"/>
    </location>
</feature>
<dbReference type="EMBL" id="NIVC01000331">
    <property type="protein sequence ID" value="PAA85367.1"/>
    <property type="molecule type" value="Genomic_DNA"/>
</dbReference>
<sequence>GTLTVKSALDYERQQVYYLTVKAYDLGEPPLSATAVVTVKVIDENDNAPEFPADGFRVSVKENEPPGTPLSVKVLANDADSGENGRLTYKILDGDPDRMFALDTNSGQLVVRTSPDRELKDSYTLTVMATDHGSTSFSASTTVKITVLDVNDCVPQFDRAEYAFVLQIDDRGNVSQQPYMDTGSFLPPDGNLIGVTDCDAPPNGAPFSWSILDGSPRYSISRGRVRAKPGGGYVTGTEKIRVQVCDSGDIIRCNHTTVSIRIVKADSVPPKILAVNMTSNFYYRLQPTVHIGNVQLLHHKPADVQLTLLTHDDLFRLTRQGSIVTRESLPHGTYRLRVRAAYNGLESEQDISVRVNLITDKMIANAAVLRISNESAYAFFYNRLDASLVDYFSSTLGLPVDNVYIVTVQQQDQQLRVRRSADAAADATSPPVARNQPLLVMLSVYDSRAGAYISPAALQRLKLDGLSEKLGRPVAFLTDCPTNPCLNGGRCHLVPEPLPGNDLRVVTAHASFLSPRVRLAPYCACTDGFAGRTCQMSLAACNCRPDQRCHHLPTGHYICLEQDAGANARACADDSGADCASNATVVHLRGAGNLAWSLNESSPASTASGDPAGRSFAVDLEFRMRSLQNQPGPVFAVHWTPNAPQLRDIVISLGQDGALQVAPAVNGRVQPRPWAASRRRVNDGRWHGVRLRLMREAESRVARSEQALRNWTIELLVDSIEPTLRAIPWSDAPTQKRVSTGRAYVGCLGQMRLNGLPLPVSERQQQQQQQQAQPGNLPRVSLTSGTEGATTGCSNTYFGTACAVAPCQHAGVCSNTPGGYQCQCASPYIGRQCEINTEPCAESPCLNGATCHQSGRHFTCECPAGLSGSRCEFGIYCGRDVNPCENNARCEESPSGAICHCGGTGYQGPTCGVDVDECSGGGAPAGGGGARSPCGGRGVCVNQPGSYYCNCSLGYSGRSCETFHVPGVDSGSSALLGLSFHEVVAILSSISIILLLALTIFFVVSYCSRRRGGGSGGGVRRRHGKDRHASSSAAAAAAAAAKSGSTLGSGTYRQCSSHDPAEAMALVTLATGETCMVPQRQLDLRHSVPNCYSSEHNLPEAAAVAASYAAYDKPHPPRPFSFYSDTAGTPTRCLTPSCTATISRRPNQQQQQQQQPHHGHHHHQQHHLQPAFLHSRGSRLYARQGAGSALGDIIDEQEVHHFGGVGGSVSPAGSHASRQGYHWDTSDWNTGPGNPPDLIPDSPYCLYAPSAAAAGASQASSLAGSPAHSHSGRCQHQLQQQYYQQQQQQHQMLRPTPVHGGRMMQQHMVMMGSSESLGAGSNCSGSYSGSVGPRRPSLQRMLLANPGAYLPQYAGSACDFDEAREDLEEADEEESSRAALLPGGGANSDQMTTSTSTFRGGGGGSSSIGGGGTATASTKTGGSGGSGSTEIGSGGSATPIMEERPPLPSTYVAETAPAASSAASSGVSEKTPPVQVQVEKRQPANETLA</sequence>
<dbReference type="InterPro" id="IPR001881">
    <property type="entry name" value="EGF-like_Ca-bd_dom"/>
</dbReference>
<evidence type="ECO:0000256" key="13">
    <source>
        <dbReference type="SAM" id="Phobius"/>
    </source>
</evidence>
<dbReference type="FunFam" id="2.60.40.60:FF:000020">
    <property type="entry name" value="Dachsous cadherin-related 1b"/>
    <property type="match status" value="1"/>
</dbReference>
<dbReference type="InterPro" id="IPR000152">
    <property type="entry name" value="EGF-type_Asp/Asn_hydroxyl_site"/>
</dbReference>
<dbReference type="CDD" id="cd00054">
    <property type="entry name" value="EGF_CA"/>
    <property type="match status" value="4"/>
</dbReference>
<evidence type="ECO:0000256" key="4">
    <source>
        <dbReference type="ARBA" id="ARBA00022737"/>
    </source>
</evidence>
<evidence type="ECO:0000256" key="2">
    <source>
        <dbReference type="ARBA" id="ARBA00022692"/>
    </source>
</evidence>
<dbReference type="Proteomes" id="UP000215902">
    <property type="component" value="Unassembled WGS sequence"/>
</dbReference>
<dbReference type="PROSITE" id="PS50025">
    <property type="entry name" value="LAM_G_DOMAIN"/>
    <property type="match status" value="1"/>
</dbReference>
<feature type="region of interest" description="Disordered" evidence="12">
    <location>
        <begin position="760"/>
        <end position="783"/>
    </location>
</feature>